<comment type="caution">
    <text evidence="4">The sequence shown here is derived from an EMBL/GenBank/DDBJ whole genome shotgun (WGS) entry which is preliminary data.</text>
</comment>
<dbReference type="RefSeq" id="WP_241209553.1">
    <property type="nucleotide sequence ID" value="NZ_ALEE01000619.1"/>
</dbReference>
<evidence type="ECO:0000313" key="4">
    <source>
        <dbReference type="EMBL" id="PWW45570.1"/>
    </source>
</evidence>
<organism evidence="4 5">
    <name type="scientific">Melaminivora alkalimesophila</name>
    <dbReference type="NCBI Taxonomy" id="1165852"/>
    <lineage>
        <taxon>Bacteria</taxon>
        <taxon>Pseudomonadati</taxon>
        <taxon>Pseudomonadota</taxon>
        <taxon>Betaproteobacteria</taxon>
        <taxon>Burkholderiales</taxon>
        <taxon>Comamonadaceae</taxon>
        <taxon>Melaminivora</taxon>
    </lineage>
</organism>
<dbReference type="SUPFAM" id="SSF101307">
    <property type="entry name" value="YutG-like"/>
    <property type="match status" value="1"/>
</dbReference>
<dbReference type="AlphaFoldDB" id="A0A317R9T0"/>
<proteinExistence type="predicted"/>
<evidence type="ECO:0000256" key="1">
    <source>
        <dbReference type="PIRNR" id="PIRNR006162"/>
    </source>
</evidence>
<dbReference type="PANTHER" id="PTHR36305">
    <property type="entry name" value="PHOSPHATIDYLGLYCEROPHOSPHATASE A"/>
    <property type="match status" value="1"/>
</dbReference>
<keyword evidence="1" id="KW-0460">Magnesium</keyword>
<dbReference type="Proteomes" id="UP000246483">
    <property type="component" value="Unassembled WGS sequence"/>
</dbReference>
<keyword evidence="1" id="KW-0443">Lipid metabolism</keyword>
<comment type="function">
    <text evidence="1">Lipid phosphatase which dephosphorylates phosphatidylglycerophosphate (PGP) to phosphatidylglycerol (PG).</text>
</comment>
<dbReference type="InterPro" id="IPR036681">
    <property type="entry name" value="PgpA-like_sf"/>
</dbReference>
<comment type="cofactor">
    <cofactor evidence="1">
        <name>Mg(2+)</name>
        <dbReference type="ChEBI" id="CHEBI:18420"/>
    </cofactor>
</comment>
<dbReference type="InterPro" id="IPR026037">
    <property type="entry name" value="PgpA"/>
</dbReference>
<feature type="transmembrane region" description="Helical" evidence="2">
    <location>
        <begin position="30"/>
        <end position="46"/>
    </location>
</feature>
<name>A0A317R9T0_9BURK</name>
<keyword evidence="1 2" id="KW-0812">Transmembrane</keyword>
<feature type="domain" description="YutG/PgpA" evidence="3">
    <location>
        <begin position="13"/>
        <end position="156"/>
    </location>
</feature>
<keyword evidence="1" id="KW-0442">Lipid degradation</keyword>
<dbReference type="InterPro" id="IPR007686">
    <property type="entry name" value="YutG/PgpA"/>
</dbReference>
<dbReference type="Pfam" id="PF04608">
    <property type="entry name" value="PgpA"/>
    <property type="match status" value="1"/>
</dbReference>
<feature type="transmembrane region" description="Helical" evidence="2">
    <location>
        <begin position="85"/>
        <end position="110"/>
    </location>
</feature>
<dbReference type="UniPathway" id="UPA00084">
    <property type="reaction ID" value="UER00504"/>
</dbReference>
<dbReference type="CDD" id="cd06971">
    <property type="entry name" value="PgpA"/>
    <property type="match status" value="1"/>
</dbReference>
<dbReference type="PANTHER" id="PTHR36305:SF1">
    <property type="entry name" value="PHOSPHATIDYLGLYCEROPHOSPHATASE A"/>
    <property type="match status" value="1"/>
</dbReference>
<dbReference type="GO" id="GO:0006655">
    <property type="term" value="P:phosphatidylglycerol biosynthetic process"/>
    <property type="evidence" value="ECO:0007669"/>
    <property type="project" value="UniProtKB-UniPathway"/>
</dbReference>
<dbReference type="EC" id="3.1.3.27" evidence="1"/>
<keyword evidence="1 2" id="KW-0472">Membrane</keyword>
<feature type="transmembrane region" description="Helical" evidence="2">
    <location>
        <begin position="131"/>
        <end position="157"/>
    </location>
</feature>
<evidence type="ECO:0000256" key="2">
    <source>
        <dbReference type="SAM" id="Phobius"/>
    </source>
</evidence>
<keyword evidence="2" id="KW-1133">Transmembrane helix</keyword>
<keyword evidence="1" id="KW-0479">Metal-binding</keyword>
<comment type="catalytic activity">
    <reaction evidence="1">
        <text>a 1,2-diacyl-sn-glycero-3-phospho-(1'-sn-glycero-3'-phosphate) + H2O = a 1,2-diacyl-sn-glycero-3-phospho-(1'-sn-glycerol) + phosphate</text>
        <dbReference type="Rhea" id="RHEA:33751"/>
        <dbReference type="ChEBI" id="CHEBI:15377"/>
        <dbReference type="ChEBI" id="CHEBI:43474"/>
        <dbReference type="ChEBI" id="CHEBI:60110"/>
        <dbReference type="ChEBI" id="CHEBI:64716"/>
        <dbReference type="EC" id="3.1.3.27"/>
    </reaction>
</comment>
<comment type="pathway">
    <text evidence="1">Phospholipid metabolism; phosphatidylglycerol biosynthesis; phosphatidylglycerol from CDP-diacylglycerol: step 2/2.</text>
</comment>
<gene>
    <name evidence="4" type="ORF">DFR36_10659</name>
</gene>
<keyword evidence="1" id="KW-0595">Phospholipid degradation</keyword>
<keyword evidence="1" id="KW-1003">Cell membrane</keyword>
<dbReference type="PIRSF" id="PIRSF006162">
    <property type="entry name" value="PgpA"/>
    <property type="match status" value="1"/>
</dbReference>
<dbReference type="GO" id="GO:0009395">
    <property type="term" value="P:phospholipid catabolic process"/>
    <property type="evidence" value="ECO:0007669"/>
    <property type="project" value="UniProtKB-KW"/>
</dbReference>
<keyword evidence="5" id="KW-1185">Reference proteome</keyword>
<feature type="transmembrane region" description="Helical" evidence="2">
    <location>
        <begin position="53"/>
        <end position="73"/>
    </location>
</feature>
<dbReference type="EMBL" id="QGUB01000006">
    <property type="protein sequence ID" value="PWW45570.1"/>
    <property type="molecule type" value="Genomic_DNA"/>
</dbReference>
<dbReference type="GO" id="GO:0008962">
    <property type="term" value="F:phosphatidylglycerophosphatase activity"/>
    <property type="evidence" value="ECO:0007669"/>
    <property type="project" value="UniProtKB-EC"/>
</dbReference>
<reference evidence="4 5" key="1">
    <citation type="submission" date="2018-05" db="EMBL/GenBank/DDBJ databases">
        <title>Genomic Encyclopedia of Type Strains, Phase IV (KMG-IV): sequencing the most valuable type-strain genomes for metagenomic binning, comparative biology and taxonomic classification.</title>
        <authorList>
            <person name="Goeker M."/>
        </authorList>
    </citation>
    <scope>NUCLEOTIDE SEQUENCE [LARGE SCALE GENOMIC DNA]</scope>
    <source>
        <strain evidence="4 5">DSM 26006</strain>
    </source>
</reference>
<evidence type="ECO:0000313" key="5">
    <source>
        <dbReference type="Proteomes" id="UP000246483"/>
    </source>
</evidence>
<keyword evidence="1" id="KW-0378">Hydrolase</keyword>
<protein>
    <recommendedName>
        <fullName evidence="1">Phosphatidylglycerophosphatase A</fullName>
        <ecNumber evidence="1">3.1.3.27</ecNumber>
    </recommendedName>
    <alternativeName>
        <fullName evidence="1">Phosphatidylglycerolphosphate phosphatase A</fullName>
    </alternativeName>
</protein>
<keyword evidence="1" id="KW-1208">Phospholipid metabolism</keyword>
<accession>A0A317R9T0</accession>
<sequence>MQRFLLAHPAHFIALGLGSGLSRVAPGTVGTLWGWLAFLVLQLWLGPREMGFLIALSLPLGWWACTLTARHLGVADPGAVVWDEIVAIWLVLWLAMPMGFLGQLVAFGLFRYFDAAKPGPVRWADRLFKGFGWRGGLGIMLDDLVAAGCTLLVIALWRHFLG</sequence>
<dbReference type="GO" id="GO:0046872">
    <property type="term" value="F:metal ion binding"/>
    <property type="evidence" value="ECO:0007669"/>
    <property type="project" value="UniProtKB-KW"/>
</dbReference>
<keyword evidence="1" id="KW-0997">Cell inner membrane</keyword>
<comment type="subcellular location">
    <subcellularLocation>
        <location evidence="1">Cell inner membrane</location>
        <topology evidence="1">Multi-pass membrane protein</topology>
    </subcellularLocation>
</comment>
<dbReference type="GO" id="GO:0005886">
    <property type="term" value="C:plasma membrane"/>
    <property type="evidence" value="ECO:0007669"/>
    <property type="project" value="UniProtKB-SubCell"/>
</dbReference>
<evidence type="ECO:0000259" key="3">
    <source>
        <dbReference type="Pfam" id="PF04608"/>
    </source>
</evidence>